<dbReference type="InterPro" id="IPR002397">
    <property type="entry name" value="Cyt_P450_B"/>
</dbReference>
<dbReference type="PROSITE" id="PS00086">
    <property type="entry name" value="CYTOCHROME_P450"/>
    <property type="match status" value="1"/>
</dbReference>
<proteinExistence type="inferred from homology"/>
<evidence type="ECO:0000313" key="8">
    <source>
        <dbReference type="EMBL" id="MBF8187281.1"/>
    </source>
</evidence>
<evidence type="ECO:0000313" key="9">
    <source>
        <dbReference type="Proteomes" id="UP000605361"/>
    </source>
</evidence>
<accession>A0A931F0M9</accession>
<evidence type="ECO:0000256" key="7">
    <source>
        <dbReference type="RuleBase" id="RU000461"/>
    </source>
</evidence>
<dbReference type="InterPro" id="IPR017972">
    <property type="entry name" value="Cyt_P450_CS"/>
</dbReference>
<dbReference type="FunFam" id="1.10.630.10:FF:000018">
    <property type="entry name" value="Cytochrome P450 monooxygenase"/>
    <property type="match status" value="1"/>
</dbReference>
<keyword evidence="2 7" id="KW-0349">Heme</keyword>
<sequence length="396" mass="43669">MSELTYPTARQRPLDPPDEALRLRQQASMHPMTYVDGHVGWLVTGYAAARAILADPRFSNRPELLHPPIAASAARRGEEGFKLPPGFFLRMDPPDHTRYRKLLTGQFTVRRMKMLEPRIAEITDACLDGMAAAGGPVDLVQSFALPIPSLVICELLGVPYEDRESFQEDTKLLVDLETKADDAMAALGRVMTYLHGLIQRKREEPDEHLISGLIEGGELNDEELTGVAFLLLVAGHETTANMLGLGTYALLTNPGQLAAMRDDPSVVDNGVEELLRHLTIIHLGPFRVALEDVEIEGNLIKEGQTVGIHLPVANRDPSRFPDGDDLDVTRPAGGHLTFGHGIHQCLGQQLARAEMRIAYPALLRRFPGLRLAVTPEEVPMRSDMSIYGVHSLPVTW</sequence>
<dbReference type="AlphaFoldDB" id="A0A931F0M9"/>
<dbReference type="CDD" id="cd11030">
    <property type="entry name" value="CYP105-like"/>
    <property type="match status" value="1"/>
</dbReference>
<keyword evidence="5 7" id="KW-0408">Iron</keyword>
<dbReference type="EMBL" id="JADOGI010000042">
    <property type="protein sequence ID" value="MBF8187281.1"/>
    <property type="molecule type" value="Genomic_DNA"/>
</dbReference>
<comment type="similarity">
    <text evidence="1 7">Belongs to the cytochrome P450 family.</text>
</comment>
<keyword evidence="6 7" id="KW-0503">Monooxygenase</keyword>
<dbReference type="PANTHER" id="PTHR46696">
    <property type="entry name" value="P450, PUTATIVE (EUROFUNG)-RELATED"/>
    <property type="match status" value="1"/>
</dbReference>
<dbReference type="InterPro" id="IPR001128">
    <property type="entry name" value="Cyt_P450"/>
</dbReference>
<dbReference type="Proteomes" id="UP000605361">
    <property type="component" value="Unassembled WGS sequence"/>
</dbReference>
<evidence type="ECO:0000256" key="2">
    <source>
        <dbReference type="ARBA" id="ARBA00022617"/>
    </source>
</evidence>
<dbReference type="PRINTS" id="PR00385">
    <property type="entry name" value="P450"/>
</dbReference>
<dbReference type="Pfam" id="PF00067">
    <property type="entry name" value="p450"/>
    <property type="match status" value="1"/>
</dbReference>
<name>A0A931F0M9_9ACTN</name>
<evidence type="ECO:0000256" key="1">
    <source>
        <dbReference type="ARBA" id="ARBA00010617"/>
    </source>
</evidence>
<dbReference type="Gene3D" id="1.10.630.10">
    <property type="entry name" value="Cytochrome P450"/>
    <property type="match status" value="1"/>
</dbReference>
<dbReference type="RefSeq" id="WP_195896242.1">
    <property type="nucleotide sequence ID" value="NZ_JADOGI010000042.1"/>
</dbReference>
<dbReference type="SUPFAM" id="SSF48264">
    <property type="entry name" value="Cytochrome P450"/>
    <property type="match status" value="1"/>
</dbReference>
<dbReference type="GO" id="GO:0005506">
    <property type="term" value="F:iron ion binding"/>
    <property type="evidence" value="ECO:0007669"/>
    <property type="project" value="InterPro"/>
</dbReference>
<keyword evidence="4 7" id="KW-0560">Oxidoreductase</keyword>
<dbReference type="GO" id="GO:0004497">
    <property type="term" value="F:monooxygenase activity"/>
    <property type="evidence" value="ECO:0007669"/>
    <property type="project" value="UniProtKB-KW"/>
</dbReference>
<dbReference type="PANTHER" id="PTHR46696:SF1">
    <property type="entry name" value="CYTOCHROME P450 YJIB-RELATED"/>
    <property type="match status" value="1"/>
</dbReference>
<dbReference type="InterPro" id="IPR036396">
    <property type="entry name" value="Cyt_P450_sf"/>
</dbReference>
<evidence type="ECO:0000256" key="3">
    <source>
        <dbReference type="ARBA" id="ARBA00022723"/>
    </source>
</evidence>
<keyword evidence="9" id="KW-1185">Reference proteome</keyword>
<evidence type="ECO:0000256" key="6">
    <source>
        <dbReference type="ARBA" id="ARBA00023033"/>
    </source>
</evidence>
<dbReference type="GO" id="GO:0020037">
    <property type="term" value="F:heme binding"/>
    <property type="evidence" value="ECO:0007669"/>
    <property type="project" value="InterPro"/>
</dbReference>
<protein>
    <submittedName>
        <fullName evidence="8">Cytochrome P450</fullName>
    </submittedName>
</protein>
<evidence type="ECO:0000256" key="4">
    <source>
        <dbReference type="ARBA" id="ARBA00023002"/>
    </source>
</evidence>
<gene>
    <name evidence="8" type="ORF">ITP53_16380</name>
</gene>
<dbReference type="GO" id="GO:0016705">
    <property type="term" value="F:oxidoreductase activity, acting on paired donors, with incorporation or reduction of molecular oxygen"/>
    <property type="evidence" value="ECO:0007669"/>
    <property type="project" value="InterPro"/>
</dbReference>
<reference evidence="8" key="1">
    <citation type="submission" date="2020-11" db="EMBL/GenBank/DDBJ databases">
        <title>Whole-genome analyses of Nonomuraea sp. K274.</title>
        <authorList>
            <person name="Veyisoglu A."/>
        </authorList>
    </citation>
    <scope>NUCLEOTIDE SEQUENCE</scope>
    <source>
        <strain evidence="8">K274</strain>
    </source>
</reference>
<organism evidence="8 9">
    <name type="scientific">Nonomuraea cypriaca</name>
    <dbReference type="NCBI Taxonomy" id="1187855"/>
    <lineage>
        <taxon>Bacteria</taxon>
        <taxon>Bacillati</taxon>
        <taxon>Actinomycetota</taxon>
        <taxon>Actinomycetes</taxon>
        <taxon>Streptosporangiales</taxon>
        <taxon>Streptosporangiaceae</taxon>
        <taxon>Nonomuraea</taxon>
    </lineage>
</organism>
<keyword evidence="3 7" id="KW-0479">Metal-binding</keyword>
<evidence type="ECO:0000256" key="5">
    <source>
        <dbReference type="ARBA" id="ARBA00023004"/>
    </source>
</evidence>
<comment type="caution">
    <text evidence="8">The sequence shown here is derived from an EMBL/GenBank/DDBJ whole genome shotgun (WGS) entry which is preliminary data.</text>
</comment>
<dbReference type="PRINTS" id="PR00359">
    <property type="entry name" value="BP450"/>
</dbReference>